<dbReference type="PANTHER" id="PTHR47992">
    <property type="entry name" value="PROTEIN PHOSPHATASE"/>
    <property type="match status" value="1"/>
</dbReference>
<comment type="cofactor">
    <cofactor evidence="2">
        <name>Mg(2+)</name>
        <dbReference type="ChEBI" id="CHEBI:18420"/>
    </cofactor>
</comment>
<evidence type="ECO:0000256" key="8">
    <source>
        <dbReference type="ARBA" id="ARBA00022912"/>
    </source>
</evidence>
<dbReference type="SUPFAM" id="SSF81606">
    <property type="entry name" value="PP2C-like"/>
    <property type="match status" value="1"/>
</dbReference>
<feature type="domain" description="PPM-type phosphatase" evidence="12">
    <location>
        <begin position="68"/>
        <end position="361"/>
    </location>
</feature>
<name>A0A2K3N874_TRIPR</name>
<dbReference type="EC" id="3.1.3.16" evidence="4"/>
<keyword evidence="6" id="KW-0378">Hydrolase</keyword>
<comment type="similarity">
    <text evidence="3">Belongs to the PP2C family.</text>
</comment>
<dbReference type="Proteomes" id="UP000236291">
    <property type="component" value="Unassembled WGS sequence"/>
</dbReference>
<evidence type="ECO:0000256" key="10">
    <source>
        <dbReference type="ARBA" id="ARBA00047761"/>
    </source>
</evidence>
<reference evidence="13 14" key="2">
    <citation type="journal article" date="2017" name="Front. Plant Sci.">
        <title>Gene Classification and Mining of Molecular Markers Useful in Red Clover (Trifolium pratense) Breeding.</title>
        <authorList>
            <person name="Istvanek J."/>
            <person name="Dluhosova J."/>
            <person name="Dluhos P."/>
            <person name="Patkova L."/>
            <person name="Nedelnik J."/>
            <person name="Repkova J."/>
        </authorList>
    </citation>
    <scope>NUCLEOTIDE SEQUENCE [LARGE SCALE GENOMIC DNA]</scope>
    <source>
        <strain evidence="14">cv. Tatra</strain>
        <tissue evidence="13">Young leaves</tissue>
    </source>
</reference>
<dbReference type="InterPro" id="IPR015655">
    <property type="entry name" value="PP2C"/>
</dbReference>
<dbReference type="Gene3D" id="3.60.40.10">
    <property type="entry name" value="PPM-type phosphatase domain"/>
    <property type="match status" value="1"/>
</dbReference>
<dbReference type="Pfam" id="PF00481">
    <property type="entry name" value="PP2C"/>
    <property type="match status" value="1"/>
</dbReference>
<keyword evidence="8" id="KW-0904">Protein phosphatase</keyword>
<comment type="cofactor">
    <cofactor evidence="1">
        <name>Mn(2+)</name>
        <dbReference type="ChEBI" id="CHEBI:29035"/>
    </cofactor>
</comment>
<dbReference type="GO" id="GO:0046872">
    <property type="term" value="F:metal ion binding"/>
    <property type="evidence" value="ECO:0007669"/>
    <property type="project" value="UniProtKB-KW"/>
</dbReference>
<dbReference type="EMBL" id="ASHM01017538">
    <property type="protein sequence ID" value="PNX99238.1"/>
    <property type="molecule type" value="Genomic_DNA"/>
</dbReference>
<evidence type="ECO:0000256" key="2">
    <source>
        <dbReference type="ARBA" id="ARBA00001946"/>
    </source>
</evidence>
<reference evidence="13 14" key="1">
    <citation type="journal article" date="2014" name="Am. J. Bot.">
        <title>Genome assembly and annotation for red clover (Trifolium pratense; Fabaceae).</title>
        <authorList>
            <person name="Istvanek J."/>
            <person name="Jaros M."/>
            <person name="Krenek A."/>
            <person name="Repkova J."/>
        </authorList>
    </citation>
    <scope>NUCLEOTIDE SEQUENCE [LARGE SCALE GENOMIC DNA]</scope>
    <source>
        <strain evidence="14">cv. Tatra</strain>
        <tissue evidence="13">Young leaves</tissue>
    </source>
</reference>
<dbReference type="PROSITE" id="PS51746">
    <property type="entry name" value="PPM_2"/>
    <property type="match status" value="1"/>
</dbReference>
<organism evidence="13 14">
    <name type="scientific">Trifolium pratense</name>
    <name type="common">Red clover</name>
    <dbReference type="NCBI Taxonomy" id="57577"/>
    <lineage>
        <taxon>Eukaryota</taxon>
        <taxon>Viridiplantae</taxon>
        <taxon>Streptophyta</taxon>
        <taxon>Embryophyta</taxon>
        <taxon>Tracheophyta</taxon>
        <taxon>Spermatophyta</taxon>
        <taxon>Magnoliopsida</taxon>
        <taxon>eudicotyledons</taxon>
        <taxon>Gunneridae</taxon>
        <taxon>Pentapetalae</taxon>
        <taxon>rosids</taxon>
        <taxon>fabids</taxon>
        <taxon>Fabales</taxon>
        <taxon>Fabaceae</taxon>
        <taxon>Papilionoideae</taxon>
        <taxon>50 kb inversion clade</taxon>
        <taxon>NPAAA clade</taxon>
        <taxon>Hologalegina</taxon>
        <taxon>IRL clade</taxon>
        <taxon>Trifolieae</taxon>
        <taxon>Trifolium</taxon>
    </lineage>
</organism>
<dbReference type="InterPro" id="IPR036457">
    <property type="entry name" value="PPM-type-like_dom_sf"/>
</dbReference>
<dbReference type="FunFam" id="3.60.40.10:FF:000038">
    <property type="entry name" value="Probable protein phosphatase 2C 34"/>
    <property type="match status" value="1"/>
</dbReference>
<keyword evidence="7" id="KW-0460">Magnesium</keyword>
<comment type="caution">
    <text evidence="13">The sequence shown here is derived from an EMBL/GenBank/DDBJ whole genome shotgun (WGS) entry which is preliminary data.</text>
</comment>
<gene>
    <name evidence="13" type="ORF">L195_g022502</name>
</gene>
<evidence type="ECO:0000259" key="12">
    <source>
        <dbReference type="PROSITE" id="PS51746"/>
    </source>
</evidence>
<evidence type="ECO:0000256" key="1">
    <source>
        <dbReference type="ARBA" id="ARBA00001936"/>
    </source>
</evidence>
<dbReference type="GO" id="GO:0009414">
    <property type="term" value="P:response to water deprivation"/>
    <property type="evidence" value="ECO:0007669"/>
    <property type="project" value="UniProtKB-ARBA"/>
</dbReference>
<evidence type="ECO:0000256" key="6">
    <source>
        <dbReference type="ARBA" id="ARBA00022801"/>
    </source>
</evidence>
<dbReference type="GO" id="GO:0045926">
    <property type="term" value="P:negative regulation of growth"/>
    <property type="evidence" value="ECO:0007669"/>
    <property type="project" value="UniProtKB-ARBA"/>
</dbReference>
<keyword evidence="9" id="KW-0464">Manganese</keyword>
<evidence type="ECO:0000256" key="5">
    <source>
        <dbReference type="ARBA" id="ARBA00022723"/>
    </source>
</evidence>
<dbReference type="STRING" id="57577.A0A2K3N874"/>
<comment type="catalytic activity">
    <reaction evidence="11">
        <text>O-phospho-L-threonyl-[protein] + H2O = L-threonyl-[protein] + phosphate</text>
        <dbReference type="Rhea" id="RHEA:47004"/>
        <dbReference type="Rhea" id="RHEA-COMP:11060"/>
        <dbReference type="Rhea" id="RHEA-COMP:11605"/>
        <dbReference type="ChEBI" id="CHEBI:15377"/>
        <dbReference type="ChEBI" id="CHEBI:30013"/>
        <dbReference type="ChEBI" id="CHEBI:43474"/>
        <dbReference type="ChEBI" id="CHEBI:61977"/>
        <dbReference type="EC" id="3.1.3.16"/>
    </reaction>
</comment>
<evidence type="ECO:0000256" key="9">
    <source>
        <dbReference type="ARBA" id="ARBA00023211"/>
    </source>
</evidence>
<dbReference type="GO" id="GO:0004722">
    <property type="term" value="F:protein serine/threonine phosphatase activity"/>
    <property type="evidence" value="ECO:0007669"/>
    <property type="project" value="UniProtKB-EC"/>
</dbReference>
<evidence type="ECO:0000256" key="4">
    <source>
        <dbReference type="ARBA" id="ARBA00013081"/>
    </source>
</evidence>
<evidence type="ECO:0000313" key="13">
    <source>
        <dbReference type="EMBL" id="PNX99238.1"/>
    </source>
</evidence>
<dbReference type="AlphaFoldDB" id="A0A2K3N874"/>
<dbReference type="CDD" id="cd00143">
    <property type="entry name" value="PP2Cc"/>
    <property type="match status" value="1"/>
</dbReference>
<evidence type="ECO:0000256" key="7">
    <source>
        <dbReference type="ARBA" id="ARBA00022842"/>
    </source>
</evidence>
<evidence type="ECO:0000313" key="14">
    <source>
        <dbReference type="Proteomes" id="UP000236291"/>
    </source>
</evidence>
<keyword evidence="5" id="KW-0479">Metal-binding</keyword>
<evidence type="ECO:0000256" key="11">
    <source>
        <dbReference type="ARBA" id="ARBA00048336"/>
    </source>
</evidence>
<comment type="catalytic activity">
    <reaction evidence="10">
        <text>O-phospho-L-seryl-[protein] + H2O = L-seryl-[protein] + phosphate</text>
        <dbReference type="Rhea" id="RHEA:20629"/>
        <dbReference type="Rhea" id="RHEA-COMP:9863"/>
        <dbReference type="Rhea" id="RHEA-COMP:11604"/>
        <dbReference type="ChEBI" id="CHEBI:15377"/>
        <dbReference type="ChEBI" id="CHEBI:29999"/>
        <dbReference type="ChEBI" id="CHEBI:43474"/>
        <dbReference type="ChEBI" id="CHEBI:83421"/>
        <dbReference type="EC" id="3.1.3.16"/>
    </reaction>
</comment>
<sequence length="371" mass="42070">MISIYAVIMVHFPSFVNGLARTISIKKEKNFQKDDARKAVEELAKEARKNELFLSSSGVVRSNKDNSFVSVFTHRGQKGVNQDRLVVWEEFGCQQDMMFCGVFDGHGPWGHFVAKRVRKLVPAILLCNWQENLLAAKSIDLNFKMEEDKNVHGLDLWKQSYIKAFAAVDQDLKQHTGIDSFRSGTTALTFIKQGENLIIANVGDSRLVLATTSEDGTLFPLQLTTDFKPNLPKEAERIKESKGRVFCMKDEPGVYRIWMPNCKTPGLAISRAFGDYCMKDYGLISVPDVTHRKITTRDQFIILASDGVWDVVSNQEAVKIVYTAPHKEKASERLVKYAMREWKRKRSGIAMDDMSVICLFFNQLPATKVVD</sequence>
<protein>
    <recommendedName>
        <fullName evidence="4">protein-serine/threonine phosphatase</fullName>
        <ecNumber evidence="4">3.1.3.16</ecNumber>
    </recommendedName>
</protein>
<dbReference type="SMART" id="SM00332">
    <property type="entry name" value="PP2Cc"/>
    <property type="match status" value="1"/>
</dbReference>
<accession>A0A2K3N874</accession>
<dbReference type="InterPro" id="IPR001932">
    <property type="entry name" value="PPM-type_phosphatase-like_dom"/>
</dbReference>
<evidence type="ECO:0000256" key="3">
    <source>
        <dbReference type="ARBA" id="ARBA00006702"/>
    </source>
</evidence>
<proteinExistence type="inferred from homology"/>